<name>A0A376BRK6_9NEIS</name>
<dbReference type="AlphaFoldDB" id="A0A376BRK6"/>
<dbReference type="EMBL" id="UFSO01000003">
    <property type="protein sequence ID" value="SSY79627.1"/>
    <property type="molecule type" value="Genomic_DNA"/>
</dbReference>
<keyword evidence="2" id="KW-1185">Reference proteome</keyword>
<dbReference type="RefSeq" id="WP_034292803.1">
    <property type="nucleotide sequence ID" value="NZ_CP091519.2"/>
</dbReference>
<evidence type="ECO:0000313" key="2">
    <source>
        <dbReference type="Proteomes" id="UP000254209"/>
    </source>
</evidence>
<accession>A0A376BRK6</accession>
<evidence type="ECO:0000313" key="1">
    <source>
        <dbReference type="EMBL" id="SSY79627.1"/>
    </source>
</evidence>
<gene>
    <name evidence="1" type="ORF">NCTC10283_01423</name>
</gene>
<reference evidence="1 2" key="1">
    <citation type="submission" date="2018-06" db="EMBL/GenBank/DDBJ databases">
        <authorList>
            <consortium name="Pathogen Informatics"/>
            <person name="Doyle S."/>
        </authorList>
    </citation>
    <scope>NUCLEOTIDE SEQUENCE [LARGE SCALE GENOMIC DNA]</scope>
    <source>
        <strain evidence="1 2">NCTC10283</strain>
    </source>
</reference>
<proteinExistence type="predicted"/>
<organism evidence="1 2">
    <name type="scientific">Alysiella crassa</name>
    <dbReference type="NCBI Taxonomy" id="153491"/>
    <lineage>
        <taxon>Bacteria</taxon>
        <taxon>Pseudomonadati</taxon>
        <taxon>Pseudomonadota</taxon>
        <taxon>Betaproteobacteria</taxon>
        <taxon>Neisseriales</taxon>
        <taxon>Neisseriaceae</taxon>
        <taxon>Alysiella</taxon>
    </lineage>
</organism>
<dbReference type="OrthoDB" id="6637343at2"/>
<protein>
    <submittedName>
        <fullName evidence="1">Uncharacterized protein</fullName>
    </submittedName>
</protein>
<sequence>MILTLKDCVEDYPKWREMVLRCRAHFDEQILADVAVLPIQENGETQIFDKHNRERIQLFLALSDDFCAEDKPLIRWLLRENGKCFEFGFDISKETAMAAFMLYKHMDWDDTLVLAACKFAYGSNELYMVDTEIALGFGLQETLDYLTQQNEPLCTAMAQEIRHYCGNMRLKPRAQFIDYFEQRRLGYLQEELARDYGLIDD</sequence>
<dbReference type="STRING" id="1120980.GCA_000745955_01291"/>
<dbReference type="Proteomes" id="UP000254209">
    <property type="component" value="Unassembled WGS sequence"/>
</dbReference>